<evidence type="ECO:0000313" key="4">
    <source>
        <dbReference type="Proteomes" id="UP001054837"/>
    </source>
</evidence>
<dbReference type="Pfam" id="PF00651">
    <property type="entry name" value="BTB"/>
    <property type="match status" value="1"/>
</dbReference>
<evidence type="ECO:0000313" key="3">
    <source>
        <dbReference type="EMBL" id="GIY86165.1"/>
    </source>
</evidence>
<dbReference type="InterPro" id="IPR011333">
    <property type="entry name" value="SKP1/BTB/POZ_sf"/>
</dbReference>
<name>A0AAV4WW60_9ARAC</name>
<dbReference type="Gene3D" id="1.25.40.420">
    <property type="match status" value="1"/>
</dbReference>
<keyword evidence="4" id="KW-1185">Reference proteome</keyword>
<gene>
    <name evidence="3" type="primary">AVEN_149403_1</name>
    <name evidence="3" type="ORF">CDAR_104681</name>
</gene>
<dbReference type="GO" id="GO:0030163">
    <property type="term" value="P:protein catabolic process"/>
    <property type="evidence" value="ECO:0007669"/>
    <property type="project" value="UniProtKB-ARBA"/>
</dbReference>
<dbReference type="Proteomes" id="UP001054837">
    <property type="component" value="Unassembled WGS sequence"/>
</dbReference>
<dbReference type="PROSITE" id="PS50097">
    <property type="entry name" value="BTB"/>
    <property type="match status" value="1"/>
</dbReference>
<dbReference type="EMBL" id="BPLQ01015152">
    <property type="protein sequence ID" value="GIY86165.1"/>
    <property type="molecule type" value="Genomic_DNA"/>
</dbReference>
<reference evidence="3 4" key="1">
    <citation type="submission" date="2021-06" db="EMBL/GenBank/DDBJ databases">
        <title>Caerostris darwini draft genome.</title>
        <authorList>
            <person name="Kono N."/>
            <person name="Arakawa K."/>
        </authorList>
    </citation>
    <scope>NUCLEOTIDE SEQUENCE [LARGE SCALE GENOMIC DNA]</scope>
</reference>
<accession>A0AAV4WW60</accession>
<organism evidence="3 4">
    <name type="scientific">Caerostris darwini</name>
    <dbReference type="NCBI Taxonomy" id="1538125"/>
    <lineage>
        <taxon>Eukaryota</taxon>
        <taxon>Metazoa</taxon>
        <taxon>Ecdysozoa</taxon>
        <taxon>Arthropoda</taxon>
        <taxon>Chelicerata</taxon>
        <taxon>Arachnida</taxon>
        <taxon>Araneae</taxon>
        <taxon>Araneomorphae</taxon>
        <taxon>Entelegynae</taxon>
        <taxon>Araneoidea</taxon>
        <taxon>Araneidae</taxon>
        <taxon>Caerostris</taxon>
    </lineage>
</organism>
<dbReference type="Gene3D" id="2.60.210.10">
    <property type="entry name" value="Apoptosis, Tumor Necrosis Factor Receptor Associated Protein 2, Chain A"/>
    <property type="match status" value="2"/>
</dbReference>
<dbReference type="PROSITE" id="PS50144">
    <property type="entry name" value="MATH"/>
    <property type="match status" value="1"/>
</dbReference>
<feature type="domain" description="BTB" evidence="1">
    <location>
        <begin position="347"/>
        <end position="411"/>
    </location>
</feature>
<sequence>MASDDFIAEFIFQWKIHNFSYCLPWKCIRSPTFVVESMDNTEWCLHIWPKDYTDGIHMEYYLYRISNDRGPERIEIKFELSFKDVNDIQVVKEVMQDTFERDEFKGFAKFVGQDTVYKHRRSEYLPDDTLTACCRMQRVERDIIDPILCDATSVIGVERSSFNWTIENFSSIQNGDKRMMLVHTDSKGKSSFTLILSLMDDPEGEIQIEISHNYMDQPNMTNCEICVMDDSNNIIHSKKDSRYLEGKFWIFPSFITKRKLMADEDTCLIKDELNLKFDISVSLDVTYNEINAYGRYFPEDIGSSSNSDEGCLSSKNSESEHSDTADLRVFEIYLDELKCWYEDGTFSDIILKVGKESFPAHRLILSMKSSKFKEMLVKDSKKKDMELTDVDAETLRELLNFIYIGEVEKLDCDSATKLYVAAKNYNLLGLEQTCLVYLIENIEVSTAWNILKFGGEHDVDELKTLAKDFIIDNATEMIHSHEWKEFATDNIKLALETIQEMYLKQTEEKF</sequence>
<dbReference type="PANTHER" id="PTHR24413">
    <property type="entry name" value="SPECKLE-TYPE POZ PROTEIN"/>
    <property type="match status" value="1"/>
</dbReference>
<dbReference type="Pfam" id="PF22486">
    <property type="entry name" value="MATH_2"/>
    <property type="match status" value="1"/>
</dbReference>
<dbReference type="SMART" id="SM00225">
    <property type="entry name" value="BTB"/>
    <property type="match status" value="1"/>
</dbReference>
<protein>
    <submittedName>
        <fullName evidence="3">BTB domain-containing protein</fullName>
    </submittedName>
</protein>
<dbReference type="InterPro" id="IPR002083">
    <property type="entry name" value="MATH/TRAF_dom"/>
</dbReference>
<dbReference type="Gene3D" id="3.30.710.10">
    <property type="entry name" value="Potassium Channel Kv1.1, Chain A"/>
    <property type="match status" value="1"/>
</dbReference>
<proteinExistence type="predicted"/>
<dbReference type="AlphaFoldDB" id="A0AAV4WW60"/>
<dbReference type="CDD" id="cd18186">
    <property type="entry name" value="BTB_POZ_ZBTB_KLHL-like"/>
    <property type="match status" value="1"/>
</dbReference>
<dbReference type="InterPro" id="IPR008974">
    <property type="entry name" value="TRAF-like"/>
</dbReference>
<dbReference type="InterPro" id="IPR000210">
    <property type="entry name" value="BTB/POZ_dom"/>
</dbReference>
<comment type="caution">
    <text evidence="3">The sequence shown here is derived from an EMBL/GenBank/DDBJ whole genome shotgun (WGS) entry which is preliminary data.</text>
</comment>
<dbReference type="SUPFAM" id="SSF49599">
    <property type="entry name" value="TRAF domain-like"/>
    <property type="match status" value="2"/>
</dbReference>
<evidence type="ECO:0000259" key="2">
    <source>
        <dbReference type="PROSITE" id="PS50144"/>
    </source>
</evidence>
<evidence type="ECO:0000259" key="1">
    <source>
        <dbReference type="PROSITE" id="PS50097"/>
    </source>
</evidence>
<dbReference type="SUPFAM" id="SSF54695">
    <property type="entry name" value="POZ domain"/>
    <property type="match status" value="1"/>
</dbReference>
<feature type="domain" description="MATH" evidence="2">
    <location>
        <begin position="9"/>
        <end position="136"/>
    </location>
</feature>